<keyword evidence="5" id="KW-0808">Transferase</keyword>
<proteinExistence type="inferred from homology"/>
<reference evidence="5 6" key="1">
    <citation type="submission" date="2013-08" db="EMBL/GenBank/DDBJ databases">
        <title>Genome sequencing of Lysobacter.</title>
        <authorList>
            <person name="Zhang S."/>
            <person name="Wang G."/>
        </authorList>
    </citation>
    <scope>NUCLEOTIDE SEQUENCE [LARGE SCALE GENOMIC DNA]</scope>
    <source>
        <strain evidence="5 6">Ko07</strain>
    </source>
</reference>
<comment type="caution">
    <text evidence="5">The sequence shown here is derived from an EMBL/GenBank/DDBJ whole genome shotgun (WGS) entry which is preliminary data.</text>
</comment>
<evidence type="ECO:0000256" key="1">
    <source>
        <dbReference type="ARBA" id="ARBA00022727"/>
    </source>
</evidence>
<dbReference type="SMART" id="SM01400">
    <property type="entry name" value="Pribosyltran_N"/>
    <property type="match status" value="1"/>
</dbReference>
<dbReference type="NCBIfam" id="NF005537">
    <property type="entry name" value="PRK07199.1"/>
    <property type="match status" value="1"/>
</dbReference>
<comment type="similarity">
    <text evidence="2">Belongs to the ribose-phosphate pyrophosphokinase family.</text>
</comment>
<name>A0A0A0EK21_9GAMM</name>
<evidence type="ECO:0000259" key="3">
    <source>
        <dbReference type="Pfam" id="PF00156"/>
    </source>
</evidence>
<dbReference type="GO" id="GO:0006015">
    <property type="term" value="P:5-phosphoribose 1-diphosphate biosynthetic process"/>
    <property type="evidence" value="ECO:0007669"/>
    <property type="project" value="TreeGrafter"/>
</dbReference>
<evidence type="ECO:0000313" key="6">
    <source>
        <dbReference type="Proteomes" id="UP000030017"/>
    </source>
</evidence>
<evidence type="ECO:0000313" key="5">
    <source>
        <dbReference type="EMBL" id="KGM50714.1"/>
    </source>
</evidence>
<dbReference type="Pfam" id="PF00156">
    <property type="entry name" value="Pribosyltran"/>
    <property type="match status" value="1"/>
</dbReference>
<accession>A0A0A0EK21</accession>
<feature type="domain" description="Phosphoribosyltransferase" evidence="3">
    <location>
        <begin position="150"/>
        <end position="236"/>
    </location>
</feature>
<dbReference type="InterPro" id="IPR005946">
    <property type="entry name" value="Rib-P_diPkinase"/>
</dbReference>
<evidence type="ECO:0000259" key="4">
    <source>
        <dbReference type="Pfam" id="PF13793"/>
    </source>
</evidence>
<dbReference type="NCBIfam" id="TIGR01251">
    <property type="entry name" value="ribP_PPkin"/>
    <property type="match status" value="1"/>
</dbReference>
<dbReference type="InterPro" id="IPR000836">
    <property type="entry name" value="PRTase_dom"/>
</dbReference>
<keyword evidence="1 2" id="KW-0545">Nucleotide biosynthesis</keyword>
<gene>
    <name evidence="5" type="ORF">N792_03585</name>
</gene>
<dbReference type="GO" id="GO:0004749">
    <property type="term" value="F:ribose phosphate diphosphokinase activity"/>
    <property type="evidence" value="ECO:0007669"/>
    <property type="project" value="UniProtKB-EC"/>
</dbReference>
<dbReference type="InterPro" id="IPR029099">
    <property type="entry name" value="Pribosyltran_N"/>
</dbReference>
<feature type="domain" description="Ribose-phosphate pyrophosphokinase N-terminal" evidence="4">
    <location>
        <begin position="10"/>
        <end position="117"/>
    </location>
</feature>
<dbReference type="Proteomes" id="UP000030017">
    <property type="component" value="Unassembled WGS sequence"/>
</dbReference>
<dbReference type="STRING" id="1122185.N792_03585"/>
<dbReference type="eggNOG" id="COG0462">
    <property type="taxonomic scope" value="Bacteria"/>
</dbReference>
<dbReference type="AlphaFoldDB" id="A0A0A0EK21"/>
<sequence length="304" mass="32652">MNRVLMPFPADAALAGTFATPLQARVSPVAWRHFPDGESLVTLDDALDGADVAILASLRNADALALPLRFAARAAREFGARSVGLIAPYLGYMRQDTRFQPGEAVSTPLFAQFLEEAFDWLVTVDPHLHRVERLQSLYRIPTAHVSATPAVARWIAETVPDAVLIGPDSESEQWVADIAARCGMPYQVLAKERHGDYDVRVSLPDPQAVAGRTPVLIDDIVSSGHTILETLAHLRRLTLPPPLLVAIHPVFAGDAYARLQEAGLARIVSTDTIPHPSNAIALGADLADAASALMTASTDSPEDP</sequence>
<dbReference type="GO" id="GO:0006164">
    <property type="term" value="P:purine nucleotide biosynthetic process"/>
    <property type="evidence" value="ECO:0007669"/>
    <property type="project" value="TreeGrafter"/>
</dbReference>
<dbReference type="EMBL" id="AVPS01000014">
    <property type="protein sequence ID" value="KGM50714.1"/>
    <property type="molecule type" value="Genomic_DNA"/>
</dbReference>
<keyword evidence="6" id="KW-1185">Reference proteome</keyword>
<evidence type="ECO:0000256" key="2">
    <source>
        <dbReference type="RuleBase" id="RU004324"/>
    </source>
</evidence>
<dbReference type="GO" id="GO:0002189">
    <property type="term" value="C:ribose phosphate diphosphokinase complex"/>
    <property type="evidence" value="ECO:0007669"/>
    <property type="project" value="TreeGrafter"/>
</dbReference>
<dbReference type="EC" id="2.7.6.1" evidence="5"/>
<dbReference type="GO" id="GO:0000287">
    <property type="term" value="F:magnesium ion binding"/>
    <property type="evidence" value="ECO:0007669"/>
    <property type="project" value="InterPro"/>
</dbReference>
<organism evidence="5 6">
    <name type="scientific">Lysobacter concretionis Ko07 = DSM 16239</name>
    <dbReference type="NCBI Taxonomy" id="1122185"/>
    <lineage>
        <taxon>Bacteria</taxon>
        <taxon>Pseudomonadati</taxon>
        <taxon>Pseudomonadota</taxon>
        <taxon>Gammaproteobacteria</taxon>
        <taxon>Lysobacterales</taxon>
        <taxon>Lysobacteraceae</taxon>
        <taxon>Novilysobacter</taxon>
    </lineage>
</organism>
<protein>
    <submittedName>
        <fullName evidence="5">Phosphoribosylpyrophosphate synthetase</fullName>
        <ecNumber evidence="5">2.7.6.1</ecNumber>
    </submittedName>
</protein>
<dbReference type="GO" id="GO:0005737">
    <property type="term" value="C:cytoplasm"/>
    <property type="evidence" value="ECO:0007669"/>
    <property type="project" value="TreeGrafter"/>
</dbReference>
<dbReference type="InterPro" id="IPR029057">
    <property type="entry name" value="PRTase-like"/>
</dbReference>
<dbReference type="Pfam" id="PF13793">
    <property type="entry name" value="Pribosyltran_N"/>
    <property type="match status" value="1"/>
</dbReference>
<dbReference type="SUPFAM" id="SSF53271">
    <property type="entry name" value="PRTase-like"/>
    <property type="match status" value="2"/>
</dbReference>
<dbReference type="OrthoDB" id="324294at2"/>
<dbReference type="RefSeq" id="WP_036196083.1">
    <property type="nucleotide sequence ID" value="NZ_AVPS01000014.1"/>
</dbReference>
<dbReference type="PANTHER" id="PTHR10210:SF41">
    <property type="entry name" value="RIBOSE-PHOSPHATE PYROPHOSPHOKINASE 1, CHLOROPLASTIC"/>
    <property type="match status" value="1"/>
</dbReference>
<dbReference type="PANTHER" id="PTHR10210">
    <property type="entry name" value="RIBOSE-PHOSPHATE DIPHOSPHOKINASE FAMILY MEMBER"/>
    <property type="match status" value="1"/>
</dbReference>
<dbReference type="CDD" id="cd06223">
    <property type="entry name" value="PRTases_typeI"/>
    <property type="match status" value="1"/>
</dbReference>
<dbReference type="Gene3D" id="3.40.50.2020">
    <property type="match status" value="2"/>
</dbReference>